<dbReference type="SMART" id="SM01217">
    <property type="entry name" value="Fn3_like"/>
    <property type="match status" value="1"/>
</dbReference>
<accession>A0A430J797</accession>
<gene>
    <name evidence="6" type="ORF">EJQ19_24640</name>
</gene>
<dbReference type="InterPro" id="IPR001764">
    <property type="entry name" value="Glyco_hydro_3_N"/>
</dbReference>
<dbReference type="GO" id="GO:0008422">
    <property type="term" value="F:beta-glucosidase activity"/>
    <property type="evidence" value="ECO:0007669"/>
    <property type="project" value="UniProtKB-ARBA"/>
</dbReference>
<feature type="domain" description="Fibronectin type III-like" evidence="5">
    <location>
        <begin position="578"/>
        <end position="648"/>
    </location>
</feature>
<evidence type="ECO:0000313" key="6">
    <source>
        <dbReference type="EMBL" id="RTE05425.1"/>
    </source>
</evidence>
<dbReference type="SUPFAM" id="SSF51445">
    <property type="entry name" value="(Trans)glycosidases"/>
    <property type="match status" value="1"/>
</dbReference>
<dbReference type="InterPro" id="IPR002772">
    <property type="entry name" value="Glyco_hydro_3_C"/>
</dbReference>
<evidence type="ECO:0000259" key="5">
    <source>
        <dbReference type="SMART" id="SM01217"/>
    </source>
</evidence>
<dbReference type="InterPro" id="IPR019800">
    <property type="entry name" value="Glyco_hydro_3_AS"/>
</dbReference>
<dbReference type="InterPro" id="IPR026891">
    <property type="entry name" value="Fn3-like"/>
</dbReference>
<keyword evidence="3" id="KW-0119">Carbohydrate metabolism</keyword>
<comment type="caution">
    <text evidence="6">The sequence shown here is derived from an EMBL/GenBank/DDBJ whole genome shotgun (WGS) entry which is preliminary data.</text>
</comment>
<dbReference type="Gene3D" id="2.60.40.10">
    <property type="entry name" value="Immunoglobulins"/>
    <property type="match status" value="1"/>
</dbReference>
<dbReference type="InterPro" id="IPR050288">
    <property type="entry name" value="Cellulose_deg_GH3"/>
</dbReference>
<dbReference type="Pfam" id="PF01915">
    <property type="entry name" value="Glyco_hydro_3_C"/>
    <property type="match status" value="1"/>
</dbReference>
<dbReference type="Pfam" id="PF14310">
    <property type="entry name" value="Fn3-like"/>
    <property type="match status" value="1"/>
</dbReference>
<keyword evidence="2 4" id="KW-0378">Hydrolase</keyword>
<comment type="similarity">
    <text evidence="1 4">Belongs to the glycosyl hydrolase 3 family.</text>
</comment>
<dbReference type="InterPro" id="IPR036962">
    <property type="entry name" value="Glyco_hydro_3_N_sf"/>
</dbReference>
<dbReference type="Pfam" id="PF00933">
    <property type="entry name" value="Glyco_hydro_3"/>
    <property type="match status" value="1"/>
</dbReference>
<evidence type="ECO:0000256" key="4">
    <source>
        <dbReference type="RuleBase" id="RU361161"/>
    </source>
</evidence>
<dbReference type="InterPro" id="IPR013783">
    <property type="entry name" value="Ig-like_fold"/>
</dbReference>
<dbReference type="PRINTS" id="PR00133">
    <property type="entry name" value="GLHYDRLASE3"/>
</dbReference>
<dbReference type="AlphaFoldDB" id="A0A430J797"/>
<dbReference type="OrthoDB" id="9805821at2"/>
<evidence type="ECO:0000256" key="2">
    <source>
        <dbReference type="ARBA" id="ARBA00022801"/>
    </source>
</evidence>
<evidence type="ECO:0000256" key="1">
    <source>
        <dbReference type="ARBA" id="ARBA00005336"/>
    </source>
</evidence>
<keyword evidence="4" id="KW-0326">Glycosidase</keyword>
<dbReference type="EMBL" id="RXHU01000082">
    <property type="protein sequence ID" value="RTE05425.1"/>
    <property type="molecule type" value="Genomic_DNA"/>
</dbReference>
<name>A0A430J797_9BACL</name>
<reference evidence="6 7" key="1">
    <citation type="submission" date="2018-12" db="EMBL/GenBank/DDBJ databases">
        <title>Bacillus ochoae sp. nov., Paenibacillus whitsoniae sp. nov., Paenibacillus spiritus sp. nov. Isolated from the Mars Exploration Rover during spacecraft assembly.</title>
        <authorList>
            <person name="Seuylemezian A."/>
            <person name="Vaishampayan P."/>
        </authorList>
    </citation>
    <scope>NUCLEOTIDE SEQUENCE [LARGE SCALE GENOMIC DNA]</scope>
    <source>
        <strain evidence="6 7">MER 54</strain>
    </source>
</reference>
<evidence type="ECO:0000313" key="7">
    <source>
        <dbReference type="Proteomes" id="UP000276128"/>
    </source>
</evidence>
<dbReference type="Gene3D" id="3.20.20.300">
    <property type="entry name" value="Glycoside hydrolase, family 3, N-terminal domain"/>
    <property type="match status" value="2"/>
</dbReference>
<dbReference type="Proteomes" id="UP000276128">
    <property type="component" value="Unassembled WGS sequence"/>
</dbReference>
<dbReference type="SUPFAM" id="SSF52279">
    <property type="entry name" value="Beta-D-glucan exohydrolase, C-terminal domain"/>
    <property type="match status" value="1"/>
</dbReference>
<keyword evidence="7" id="KW-1185">Reference proteome</keyword>
<dbReference type="FunFam" id="2.60.40.10:FF:000495">
    <property type="entry name" value="Periplasmic beta-glucosidase"/>
    <property type="match status" value="1"/>
</dbReference>
<proteinExistence type="inferred from homology"/>
<evidence type="ECO:0000256" key="3">
    <source>
        <dbReference type="ARBA" id="ARBA00023277"/>
    </source>
</evidence>
<dbReference type="InterPro" id="IPR036881">
    <property type="entry name" value="Glyco_hydro_3_C_sf"/>
</dbReference>
<dbReference type="Gene3D" id="3.40.50.1700">
    <property type="entry name" value="Glycoside hydrolase family 3 C-terminal domain"/>
    <property type="match status" value="2"/>
</dbReference>
<sequence>MNIEQLITQLTVEEKISLLAGASFWTTQANERLSIPSVTLTDGPHGVRLSTGTNPGEMLMQTKPATAFPIEAAMAATWNEALIEEMGAVMAEECQHYGVSILLGPGMNGKRSPLGGRNFEYFSEDPYLTGRMGVAFVKGVQGGGVGASIKHFVANEQETNRMVVSAEVDERTLRELYMLPFEMVVREANPWTVMCAYNQVNGTHMGNHHSYLNGVLKQEWGFDGLVMSDWGAVVDKVASLQSGLDLEMPGPSARTEEALEAYRQQQITDEQLNDHVRRMLRTVEKIVTHKREVPAIDVERHHAVARRVAEEAIVLLKNEDALLPLSPHAKVAVLGAFAKEPRFQGGGSSHMNPALLDSPYEEIAKFADAVYSAGYDQTGSAELLEEACMLAAGQDAVIVFAGTTEAIESEGYDRADLHIPASHLKLIEAVAHVNPNVIVVVNSGSATAIGAYAAKVKGIVQAWLPGQAGGSAIANVLFGSVTPSGKLSETFPLRLEHNPSYLSFPGNVRQVHYTEGIFTGYRHYDTRKLDVLYPFGHGLSYTTFEYANLRLSSDGLTNGEVLRIAVDITNTGKYAGQEVVQVYVRDVQAEVARPDKELKGFAKVALLPGETRTVEVQLDERAFAYYAERLGRFAVEAGAFDILVGASSRDIRLSATIQFASEEEVREPLTLSHALRAWLRDERYAGQVGQVMQYLRMDEKNPMYAIFLGMPIRTIIGFLSSFGYSQEVVGQIEAMFGQSALSSPELRG</sequence>
<organism evidence="6 7">
    <name type="scientific">Paenibacillus whitsoniae</name>
    <dbReference type="NCBI Taxonomy" id="2496558"/>
    <lineage>
        <taxon>Bacteria</taxon>
        <taxon>Bacillati</taxon>
        <taxon>Bacillota</taxon>
        <taxon>Bacilli</taxon>
        <taxon>Bacillales</taxon>
        <taxon>Paenibacillaceae</taxon>
        <taxon>Paenibacillus</taxon>
    </lineage>
</organism>
<dbReference type="PANTHER" id="PTHR42715:SF10">
    <property type="entry name" value="BETA-GLUCOSIDASE"/>
    <property type="match status" value="1"/>
</dbReference>
<dbReference type="InterPro" id="IPR017853">
    <property type="entry name" value="GH"/>
</dbReference>
<dbReference type="RefSeq" id="WP_126143897.1">
    <property type="nucleotide sequence ID" value="NZ_RXHU01000082.1"/>
</dbReference>
<protein>
    <submittedName>
        <fullName evidence="6">Glycosyl hydrolase</fullName>
    </submittedName>
</protein>
<dbReference type="PANTHER" id="PTHR42715">
    <property type="entry name" value="BETA-GLUCOSIDASE"/>
    <property type="match status" value="1"/>
</dbReference>
<dbReference type="GO" id="GO:0005975">
    <property type="term" value="P:carbohydrate metabolic process"/>
    <property type="evidence" value="ECO:0007669"/>
    <property type="project" value="InterPro"/>
</dbReference>
<dbReference type="PROSITE" id="PS00775">
    <property type="entry name" value="GLYCOSYL_HYDROL_F3"/>
    <property type="match status" value="1"/>
</dbReference>